<dbReference type="Proteomes" id="UP001170481">
    <property type="component" value="Unassembled WGS sequence"/>
</dbReference>
<accession>A0AAP4TUT7</accession>
<keyword evidence="2" id="KW-1003">Cell membrane</keyword>
<evidence type="ECO:0000256" key="6">
    <source>
        <dbReference type="SAM" id="Phobius"/>
    </source>
</evidence>
<keyword evidence="3 6" id="KW-0812">Transmembrane</keyword>
<dbReference type="InterPro" id="IPR051542">
    <property type="entry name" value="Hydrogenase_cytochrome"/>
</dbReference>
<evidence type="ECO:0000256" key="1">
    <source>
        <dbReference type="ARBA" id="ARBA00004651"/>
    </source>
</evidence>
<reference evidence="8" key="1">
    <citation type="submission" date="2023-07" db="EMBL/GenBank/DDBJ databases">
        <title>Genome content predicts the carbon catabolic preferences of heterotrophic bacteria.</title>
        <authorList>
            <person name="Gralka M."/>
        </authorList>
    </citation>
    <scope>NUCLEOTIDE SEQUENCE</scope>
    <source>
        <strain evidence="8">C2R13</strain>
    </source>
</reference>
<dbReference type="GO" id="GO:0020037">
    <property type="term" value="F:heme binding"/>
    <property type="evidence" value="ECO:0007669"/>
    <property type="project" value="TreeGrafter"/>
</dbReference>
<evidence type="ECO:0000259" key="7">
    <source>
        <dbReference type="Pfam" id="PF01292"/>
    </source>
</evidence>
<protein>
    <submittedName>
        <fullName evidence="8">Cytochrome b/b6 domain-containing protein</fullName>
    </submittedName>
</protein>
<feature type="transmembrane region" description="Helical" evidence="6">
    <location>
        <begin position="231"/>
        <end position="249"/>
    </location>
</feature>
<dbReference type="InterPro" id="IPR011577">
    <property type="entry name" value="Cyt_b561_bac/Ni-Hgenase"/>
</dbReference>
<dbReference type="RefSeq" id="WP_054556706.1">
    <property type="nucleotide sequence ID" value="NZ_JAUORK010000001.1"/>
</dbReference>
<dbReference type="GO" id="GO:0022904">
    <property type="term" value="P:respiratory electron transport chain"/>
    <property type="evidence" value="ECO:0007669"/>
    <property type="project" value="InterPro"/>
</dbReference>
<feature type="transmembrane region" description="Helical" evidence="6">
    <location>
        <begin position="123"/>
        <end position="145"/>
    </location>
</feature>
<sequence>MSSNRSRKSSSETLLTDQRVPSPLRSVVIWGLAIRLFHLLLILAIIGMWYTAEVGAGLDFPMVWHARLGYCVIGLVVFRVIWGLVGSGHARFSRFVASPRTTWRYAADFLTGRAPRHAGHNPLGGWMTLVMLLVLAIQASSGLFLTDDLLFEGPLHDRVSTSVAEGLAWVHHTNITLLWGLIALHLMAIVWHGLRGEWLIWAMVHGRKHFRRDESVADEGEPVPPSRPRRWLALGLAIGIAVVVIWQGAQLP</sequence>
<organism evidence="8 9">
    <name type="scientific">Cobetia amphilecti</name>
    <dbReference type="NCBI Taxonomy" id="1055104"/>
    <lineage>
        <taxon>Bacteria</taxon>
        <taxon>Pseudomonadati</taxon>
        <taxon>Pseudomonadota</taxon>
        <taxon>Gammaproteobacteria</taxon>
        <taxon>Oceanospirillales</taxon>
        <taxon>Halomonadaceae</taxon>
        <taxon>Cobetia</taxon>
    </lineage>
</organism>
<gene>
    <name evidence="8" type="ORF">Q4535_01280</name>
</gene>
<evidence type="ECO:0000256" key="2">
    <source>
        <dbReference type="ARBA" id="ARBA00022475"/>
    </source>
</evidence>
<dbReference type="InterPro" id="IPR016174">
    <property type="entry name" value="Di-haem_cyt_TM"/>
</dbReference>
<evidence type="ECO:0000256" key="5">
    <source>
        <dbReference type="ARBA" id="ARBA00023136"/>
    </source>
</evidence>
<feature type="transmembrane region" description="Helical" evidence="6">
    <location>
        <begin position="27"/>
        <end position="52"/>
    </location>
</feature>
<feature type="transmembrane region" description="Helical" evidence="6">
    <location>
        <begin position="64"/>
        <end position="85"/>
    </location>
</feature>
<dbReference type="Pfam" id="PF01292">
    <property type="entry name" value="Ni_hydr_CYTB"/>
    <property type="match status" value="1"/>
</dbReference>
<proteinExistence type="predicted"/>
<name>A0AAP4TUT7_9GAMM</name>
<dbReference type="AlphaFoldDB" id="A0AAP4TUT7"/>
<keyword evidence="4 6" id="KW-1133">Transmembrane helix</keyword>
<evidence type="ECO:0000256" key="3">
    <source>
        <dbReference type="ARBA" id="ARBA00022692"/>
    </source>
</evidence>
<dbReference type="GO" id="GO:0009055">
    <property type="term" value="F:electron transfer activity"/>
    <property type="evidence" value="ECO:0007669"/>
    <property type="project" value="InterPro"/>
</dbReference>
<dbReference type="GO" id="GO:0005886">
    <property type="term" value="C:plasma membrane"/>
    <property type="evidence" value="ECO:0007669"/>
    <property type="project" value="UniProtKB-SubCell"/>
</dbReference>
<dbReference type="PANTHER" id="PTHR30485">
    <property type="entry name" value="NI/FE-HYDROGENASE 1 B-TYPE CYTOCHROME SUBUNIT"/>
    <property type="match status" value="1"/>
</dbReference>
<evidence type="ECO:0000256" key="4">
    <source>
        <dbReference type="ARBA" id="ARBA00022989"/>
    </source>
</evidence>
<comment type="caution">
    <text evidence="8">The sequence shown here is derived from an EMBL/GenBank/DDBJ whole genome shotgun (WGS) entry which is preliminary data.</text>
</comment>
<dbReference type="EMBL" id="JAUORK010000001">
    <property type="protein sequence ID" value="MDO6670740.1"/>
    <property type="molecule type" value="Genomic_DNA"/>
</dbReference>
<evidence type="ECO:0000313" key="8">
    <source>
        <dbReference type="EMBL" id="MDO6670740.1"/>
    </source>
</evidence>
<comment type="subcellular location">
    <subcellularLocation>
        <location evidence="1">Cell membrane</location>
        <topology evidence="1">Multi-pass membrane protein</topology>
    </subcellularLocation>
</comment>
<feature type="transmembrane region" description="Helical" evidence="6">
    <location>
        <begin position="175"/>
        <end position="194"/>
    </location>
</feature>
<feature type="domain" description="Cytochrome b561 bacterial/Ni-hydrogenase" evidence="7">
    <location>
        <begin position="30"/>
        <end position="206"/>
    </location>
</feature>
<keyword evidence="5 6" id="KW-0472">Membrane</keyword>
<dbReference type="SUPFAM" id="SSF81342">
    <property type="entry name" value="Transmembrane di-heme cytochromes"/>
    <property type="match status" value="1"/>
</dbReference>
<evidence type="ECO:0000313" key="9">
    <source>
        <dbReference type="Proteomes" id="UP001170481"/>
    </source>
</evidence>
<dbReference type="Gene3D" id="1.20.950.20">
    <property type="entry name" value="Transmembrane di-heme cytochromes, Chain C"/>
    <property type="match status" value="1"/>
</dbReference>
<dbReference type="PANTHER" id="PTHR30485:SF2">
    <property type="entry name" value="BLL0597 PROTEIN"/>
    <property type="match status" value="1"/>
</dbReference>